<proteinExistence type="predicted"/>
<evidence type="ECO:0000313" key="3">
    <source>
        <dbReference type="Proteomes" id="UP000092993"/>
    </source>
</evidence>
<gene>
    <name evidence="2" type="ORF">A0H81_05155</name>
</gene>
<feature type="region of interest" description="Disordered" evidence="1">
    <location>
        <begin position="1"/>
        <end position="31"/>
    </location>
</feature>
<organism evidence="2 3">
    <name type="scientific">Grifola frondosa</name>
    <name type="common">Maitake</name>
    <name type="synonym">Polyporus frondosus</name>
    <dbReference type="NCBI Taxonomy" id="5627"/>
    <lineage>
        <taxon>Eukaryota</taxon>
        <taxon>Fungi</taxon>
        <taxon>Dikarya</taxon>
        <taxon>Basidiomycota</taxon>
        <taxon>Agaricomycotina</taxon>
        <taxon>Agaricomycetes</taxon>
        <taxon>Polyporales</taxon>
        <taxon>Grifolaceae</taxon>
        <taxon>Grifola</taxon>
    </lineage>
</organism>
<dbReference type="Proteomes" id="UP000092993">
    <property type="component" value="Unassembled WGS sequence"/>
</dbReference>
<dbReference type="EMBL" id="LUGG01000005">
    <property type="protein sequence ID" value="OBZ74505.1"/>
    <property type="molecule type" value="Genomic_DNA"/>
</dbReference>
<evidence type="ECO:0000313" key="2">
    <source>
        <dbReference type="EMBL" id="OBZ74505.1"/>
    </source>
</evidence>
<accession>A0A1C7MC77</accession>
<sequence length="85" mass="8799">MAGKTPGRAERMGGSAKHFSKNPRGPVKTMPYKLRRRSSFGAGHAGPVGAQAAMASRIPTGAWKSYIRGGAGEKIDVDGGEEDGA</sequence>
<reference evidence="2 3" key="1">
    <citation type="submission" date="2016-03" db="EMBL/GenBank/DDBJ databases">
        <title>Whole genome sequencing of Grifola frondosa 9006-11.</title>
        <authorList>
            <person name="Min B."/>
            <person name="Park H."/>
            <person name="Kim J.-G."/>
            <person name="Cho H."/>
            <person name="Oh Y.-L."/>
            <person name="Kong W.-S."/>
            <person name="Choi I.-G."/>
        </authorList>
    </citation>
    <scope>NUCLEOTIDE SEQUENCE [LARGE SCALE GENOMIC DNA]</scope>
    <source>
        <strain evidence="2 3">9006-11</strain>
    </source>
</reference>
<keyword evidence="3" id="KW-1185">Reference proteome</keyword>
<evidence type="ECO:0000256" key="1">
    <source>
        <dbReference type="SAM" id="MobiDB-lite"/>
    </source>
</evidence>
<protein>
    <submittedName>
        <fullName evidence="2">Uncharacterized protein</fullName>
    </submittedName>
</protein>
<name>A0A1C7MC77_GRIFR</name>
<comment type="caution">
    <text evidence="2">The sequence shown here is derived from an EMBL/GenBank/DDBJ whole genome shotgun (WGS) entry which is preliminary data.</text>
</comment>
<dbReference type="AlphaFoldDB" id="A0A1C7MC77"/>